<dbReference type="GO" id="GO:0006635">
    <property type="term" value="P:fatty acid beta-oxidation"/>
    <property type="evidence" value="ECO:0007669"/>
    <property type="project" value="TreeGrafter"/>
</dbReference>
<comment type="similarity">
    <text evidence="1">Belongs to the enoyl-CoA hydratase/isomerase family.</text>
</comment>
<proteinExistence type="inferred from homology"/>
<dbReference type="PANTHER" id="PTHR11941:SF54">
    <property type="entry name" value="ENOYL-COA HYDRATASE, MITOCHONDRIAL"/>
    <property type="match status" value="1"/>
</dbReference>
<dbReference type="EMBL" id="CAFBIY010000037">
    <property type="protein sequence ID" value="CAB4849398.1"/>
    <property type="molecule type" value="Genomic_DNA"/>
</dbReference>
<name>A0A6J6TH09_9ZZZZ</name>
<evidence type="ECO:0000313" key="2">
    <source>
        <dbReference type="EMBL" id="CAB4364758.1"/>
    </source>
</evidence>
<dbReference type="EMBL" id="CAFBOL010000017">
    <property type="protein sequence ID" value="CAB4983272.1"/>
    <property type="molecule type" value="Genomic_DNA"/>
</dbReference>
<dbReference type="PROSITE" id="PS00166">
    <property type="entry name" value="ENOYL_COA_HYDRATASE"/>
    <property type="match status" value="1"/>
</dbReference>
<sequence length="269" mass="28803">MPATIVVCHTWHMLETGPFDTLVATVDGVRGALQLNRPEKLNPLSMHTLHEIELAARWFDERHDVKVVVVSGAGRSFSAGADLTSFNGAAPLEDRQVGWRMARALDEMRAVTVARIHGWCVGGGLVVASGCDLRIAADTARFSIPEVDLGIPLAWGGIPRLVRELGPALTKELVMTCRPFDAAEAKAAGFLNRVVPEAALDAEVESLVQVLLAKPKLALLETKAHVNAVTESMVGTGRSWSDADGLLAGLSDAEGRASALAYLERLQKK</sequence>
<evidence type="ECO:0000313" key="5">
    <source>
        <dbReference type="EMBL" id="CAB4849398.1"/>
    </source>
</evidence>
<dbReference type="SUPFAM" id="SSF52096">
    <property type="entry name" value="ClpP/crotonase"/>
    <property type="match status" value="1"/>
</dbReference>
<gene>
    <name evidence="3" type="ORF">UFOPK2656_03237</name>
    <name evidence="4" type="ORF">UFOPK3099_02460</name>
    <name evidence="5" type="ORF">UFOPK3267_00916</name>
    <name evidence="6" type="ORF">UFOPK3651_00025</name>
    <name evidence="7" type="ORF">UFOPK3931_00940</name>
    <name evidence="2" type="ORF">UFOPK4189_02517</name>
</gene>
<evidence type="ECO:0000313" key="6">
    <source>
        <dbReference type="EMBL" id="CAB4909044.1"/>
    </source>
</evidence>
<organism evidence="3">
    <name type="scientific">freshwater metagenome</name>
    <dbReference type="NCBI Taxonomy" id="449393"/>
    <lineage>
        <taxon>unclassified sequences</taxon>
        <taxon>metagenomes</taxon>
        <taxon>ecological metagenomes</taxon>
    </lineage>
</organism>
<dbReference type="CDD" id="cd06558">
    <property type="entry name" value="crotonase-like"/>
    <property type="match status" value="1"/>
</dbReference>
<dbReference type="EMBL" id="CAFAAV010000245">
    <property type="protein sequence ID" value="CAB4833997.1"/>
    <property type="molecule type" value="Genomic_DNA"/>
</dbReference>
<dbReference type="InterPro" id="IPR029045">
    <property type="entry name" value="ClpP/crotonase-like_dom_sf"/>
</dbReference>
<evidence type="ECO:0000313" key="3">
    <source>
        <dbReference type="EMBL" id="CAB4746104.1"/>
    </source>
</evidence>
<evidence type="ECO:0000256" key="1">
    <source>
        <dbReference type="ARBA" id="ARBA00005254"/>
    </source>
</evidence>
<accession>A0A6J6TH09</accession>
<dbReference type="GO" id="GO:0003824">
    <property type="term" value="F:catalytic activity"/>
    <property type="evidence" value="ECO:0007669"/>
    <property type="project" value="InterPro"/>
</dbReference>
<dbReference type="InterPro" id="IPR018376">
    <property type="entry name" value="Enoyl-CoA_hyd/isom_CS"/>
</dbReference>
<dbReference type="AlphaFoldDB" id="A0A6J6TH09"/>
<evidence type="ECO:0000313" key="4">
    <source>
        <dbReference type="EMBL" id="CAB4833997.1"/>
    </source>
</evidence>
<evidence type="ECO:0000313" key="7">
    <source>
        <dbReference type="EMBL" id="CAB4983272.1"/>
    </source>
</evidence>
<dbReference type="EMBL" id="CAFBMT010000001">
    <property type="protein sequence ID" value="CAB4909044.1"/>
    <property type="molecule type" value="Genomic_DNA"/>
</dbReference>
<dbReference type="PANTHER" id="PTHR11941">
    <property type="entry name" value="ENOYL-COA HYDRATASE-RELATED"/>
    <property type="match status" value="1"/>
</dbReference>
<dbReference type="EMBL" id="CAEZYF010000033">
    <property type="protein sequence ID" value="CAB4746104.1"/>
    <property type="molecule type" value="Genomic_DNA"/>
</dbReference>
<dbReference type="EMBL" id="CAESGF010000018">
    <property type="protein sequence ID" value="CAB4364758.1"/>
    <property type="molecule type" value="Genomic_DNA"/>
</dbReference>
<protein>
    <submittedName>
        <fullName evidence="3">Unannotated protein</fullName>
    </submittedName>
</protein>
<dbReference type="Pfam" id="PF00378">
    <property type="entry name" value="ECH_1"/>
    <property type="match status" value="1"/>
</dbReference>
<dbReference type="InterPro" id="IPR001753">
    <property type="entry name" value="Enoyl-CoA_hydra/iso"/>
</dbReference>
<dbReference type="Gene3D" id="3.90.226.10">
    <property type="entry name" value="2-enoyl-CoA Hydratase, Chain A, domain 1"/>
    <property type="match status" value="1"/>
</dbReference>
<reference evidence="3" key="1">
    <citation type="submission" date="2020-05" db="EMBL/GenBank/DDBJ databases">
        <authorList>
            <person name="Chiriac C."/>
            <person name="Salcher M."/>
            <person name="Ghai R."/>
            <person name="Kavagutti S V."/>
        </authorList>
    </citation>
    <scope>NUCLEOTIDE SEQUENCE</scope>
</reference>